<proteinExistence type="predicted"/>
<name>A0A151Z4K5_TIELA</name>
<protein>
    <recommendedName>
        <fullName evidence="1">PiggyBac transposable element-derived protein domain-containing protein</fullName>
    </recommendedName>
</protein>
<evidence type="ECO:0000313" key="3">
    <source>
        <dbReference type="Proteomes" id="UP000076078"/>
    </source>
</evidence>
<sequence>MFITSFTKRIDELYILGNTSTIDESLFSYYGKDAHHLKISVTIPSKPHPDGLLAYQICQRLPNSRLPIPIGWDLRTPQNKKAPYAACDKLITDLLIRTKDRNLTHHLIVDSGFATLSHIKDYKKKNIIVTAAVKQSGSKHLSAISGLASKNLSDQQSLQFYNKDQKYIYEIMRNGSLIHNTISTAWTPVGFEEVVESSISYDGAVKLFSLINSDLATIAHWDTIPIPPNHSIIKNKYGIDITKPPVGTSDTWTKETLTALTRDHLLAIHSTLWFGTAPSGKTKEELISEIIRPDIMFYDEDGYDQDFSNVKLNPNDILDMEKRVLGTPITQDSIHNYYLSHYNLVDVIDKNFYGTVVPKLAGTWQNLFTTSLLFSMVYHSFVMFAEAKKDSFLAQTNDNKMDQLTKSLSSYIITLCDEVDKKYPPITTKQKKKSKN</sequence>
<dbReference type="OMA" id="HINCIAT"/>
<accession>A0A151Z4K5</accession>
<dbReference type="EMBL" id="LODT01000046">
    <property type="protein sequence ID" value="KYQ88902.1"/>
    <property type="molecule type" value="Genomic_DNA"/>
</dbReference>
<gene>
    <name evidence="2" type="ORF">DLAC_11814</name>
</gene>
<reference evidence="2 3" key="1">
    <citation type="submission" date="2015-12" db="EMBL/GenBank/DDBJ databases">
        <title>Dictyostelia acquired genes for synthesis and detection of signals that induce cell-type specialization by lateral gene transfer from prokaryotes.</title>
        <authorList>
            <person name="Gloeckner G."/>
            <person name="Schaap P."/>
        </authorList>
    </citation>
    <scope>NUCLEOTIDE SEQUENCE [LARGE SCALE GENOMIC DNA]</scope>
    <source>
        <strain evidence="2 3">TK</strain>
    </source>
</reference>
<organism evidence="2 3">
    <name type="scientific">Tieghemostelium lacteum</name>
    <name type="common">Slime mold</name>
    <name type="synonym">Dictyostelium lacteum</name>
    <dbReference type="NCBI Taxonomy" id="361077"/>
    <lineage>
        <taxon>Eukaryota</taxon>
        <taxon>Amoebozoa</taxon>
        <taxon>Evosea</taxon>
        <taxon>Eumycetozoa</taxon>
        <taxon>Dictyostelia</taxon>
        <taxon>Dictyosteliales</taxon>
        <taxon>Raperosteliaceae</taxon>
        <taxon>Tieghemostelium</taxon>
    </lineage>
</organism>
<keyword evidence="3" id="KW-1185">Reference proteome</keyword>
<dbReference type="InterPro" id="IPR029526">
    <property type="entry name" value="PGBD"/>
</dbReference>
<dbReference type="FunCoup" id="A0A151Z4K5">
    <property type="interactions" value="170"/>
</dbReference>
<evidence type="ECO:0000259" key="1">
    <source>
        <dbReference type="Pfam" id="PF13843"/>
    </source>
</evidence>
<dbReference type="InParanoid" id="A0A151Z4K5"/>
<feature type="domain" description="PiggyBac transposable element-derived protein" evidence="1">
    <location>
        <begin position="2"/>
        <end position="185"/>
    </location>
</feature>
<dbReference type="AlphaFoldDB" id="A0A151Z4K5"/>
<dbReference type="Proteomes" id="UP000076078">
    <property type="component" value="Unassembled WGS sequence"/>
</dbReference>
<dbReference type="Pfam" id="PF13843">
    <property type="entry name" value="DDE_Tnp_1_7"/>
    <property type="match status" value="1"/>
</dbReference>
<evidence type="ECO:0000313" key="2">
    <source>
        <dbReference type="EMBL" id="KYQ88902.1"/>
    </source>
</evidence>
<comment type="caution">
    <text evidence="2">The sequence shown here is derived from an EMBL/GenBank/DDBJ whole genome shotgun (WGS) entry which is preliminary data.</text>
</comment>